<name>A0A6J5ND16_9CAUD</name>
<evidence type="ECO:0000313" key="1">
    <source>
        <dbReference type="EMBL" id="CAB4156793.1"/>
    </source>
</evidence>
<sequence length="68" mass="7622">MSLTPTQIEKSKEEARRYLEYSTYTLCLILGVDVDSLSGDMDIPVDTDNPQYGSYTCLRSQVAALEIL</sequence>
<gene>
    <name evidence="1" type="ORF">UFOVP658_160</name>
</gene>
<organism evidence="1">
    <name type="scientific">uncultured Caudovirales phage</name>
    <dbReference type="NCBI Taxonomy" id="2100421"/>
    <lineage>
        <taxon>Viruses</taxon>
        <taxon>Duplodnaviria</taxon>
        <taxon>Heunggongvirae</taxon>
        <taxon>Uroviricota</taxon>
        <taxon>Caudoviricetes</taxon>
        <taxon>Peduoviridae</taxon>
        <taxon>Maltschvirus</taxon>
        <taxon>Maltschvirus maltsch</taxon>
    </lineage>
</organism>
<reference evidence="1" key="1">
    <citation type="submission" date="2020-04" db="EMBL/GenBank/DDBJ databases">
        <authorList>
            <person name="Chiriac C."/>
            <person name="Salcher M."/>
            <person name="Ghai R."/>
            <person name="Kavagutti S V."/>
        </authorList>
    </citation>
    <scope>NUCLEOTIDE SEQUENCE</scope>
</reference>
<protein>
    <submittedName>
        <fullName evidence="1">Uncharacterized protein</fullName>
    </submittedName>
</protein>
<accession>A0A6J5ND16</accession>
<dbReference type="EMBL" id="LR796639">
    <property type="protein sequence ID" value="CAB4156793.1"/>
    <property type="molecule type" value="Genomic_DNA"/>
</dbReference>
<proteinExistence type="predicted"/>